<proteinExistence type="predicted"/>
<feature type="transmembrane region" description="Helical" evidence="2">
    <location>
        <begin position="685"/>
        <end position="703"/>
    </location>
</feature>
<dbReference type="EMBL" id="FPLD01000025">
    <property type="protein sequence ID" value="SGY87229.1"/>
    <property type="molecule type" value="Genomic_DNA"/>
</dbReference>
<dbReference type="PANTHER" id="PTHR43849">
    <property type="entry name" value="BLL3936 PROTEIN"/>
    <property type="match status" value="1"/>
</dbReference>
<keyword evidence="1" id="KW-0813">Transport</keyword>
<feature type="transmembrane region" description="Helical" evidence="2">
    <location>
        <begin position="56"/>
        <end position="77"/>
    </location>
</feature>
<feature type="transmembrane region" description="Helical" evidence="2">
    <location>
        <begin position="559"/>
        <end position="577"/>
    </location>
</feature>
<dbReference type="GO" id="GO:0005886">
    <property type="term" value="C:plasma membrane"/>
    <property type="evidence" value="ECO:0007669"/>
    <property type="project" value="UniProtKB-SubCell"/>
</dbReference>
<feature type="transmembrane region" description="Helical" evidence="2">
    <location>
        <begin position="89"/>
        <end position="109"/>
    </location>
</feature>
<feature type="transmembrane region" description="Helical" evidence="2">
    <location>
        <begin position="419"/>
        <end position="437"/>
    </location>
</feature>
<feature type="transmembrane region" description="Helical" evidence="2">
    <location>
        <begin position="382"/>
        <end position="398"/>
    </location>
</feature>
<dbReference type="InterPro" id="IPR011853">
    <property type="entry name" value="TRAP_DctM-Dct_fused"/>
</dbReference>
<evidence type="ECO:0000256" key="2">
    <source>
        <dbReference type="SAM" id="Phobius"/>
    </source>
</evidence>
<dbReference type="PANTHER" id="PTHR43849:SF2">
    <property type="entry name" value="BLL3936 PROTEIN"/>
    <property type="match status" value="1"/>
</dbReference>
<feature type="transmembrane region" description="Helical" evidence="2">
    <location>
        <begin position="233"/>
        <end position="251"/>
    </location>
</feature>
<feature type="transmembrane region" description="Helical" evidence="2">
    <location>
        <begin position="637"/>
        <end position="657"/>
    </location>
</feature>
<comment type="subcellular location">
    <subcellularLocation>
        <location evidence="1">Cell inner membrane</location>
        <topology evidence="1">Multi-pass membrane protein</topology>
    </subcellularLocation>
</comment>
<evidence type="ECO:0000256" key="1">
    <source>
        <dbReference type="RuleBase" id="RU369079"/>
    </source>
</evidence>
<accession>A0A1L0AIK6</accession>
<dbReference type="Pfam" id="PF06808">
    <property type="entry name" value="DctM"/>
    <property type="match status" value="1"/>
</dbReference>
<evidence type="ECO:0000313" key="4">
    <source>
        <dbReference type="EMBL" id="SGY87229.1"/>
    </source>
</evidence>
<organism evidence="4 5">
    <name type="scientific">Moritella viscosa</name>
    <dbReference type="NCBI Taxonomy" id="80854"/>
    <lineage>
        <taxon>Bacteria</taxon>
        <taxon>Pseudomonadati</taxon>
        <taxon>Pseudomonadota</taxon>
        <taxon>Gammaproteobacteria</taxon>
        <taxon>Alteromonadales</taxon>
        <taxon>Moritellaceae</taxon>
        <taxon>Moritella</taxon>
    </lineage>
</organism>
<feature type="transmembrane region" description="Helical" evidence="2">
    <location>
        <begin position="612"/>
        <end position="631"/>
    </location>
</feature>
<feature type="transmembrane region" description="Helical" evidence="2">
    <location>
        <begin position="147"/>
        <end position="170"/>
    </location>
</feature>
<keyword evidence="1" id="KW-0997">Cell inner membrane</keyword>
<dbReference type="AlphaFoldDB" id="A0A1L0AIK6"/>
<feature type="transmembrane region" description="Helical" evidence="2">
    <location>
        <begin position="357"/>
        <end position="376"/>
    </location>
</feature>
<feature type="domain" description="TRAP C4-dicarboxylate transport system permease DctM subunit" evidence="3">
    <location>
        <begin position="132"/>
        <end position="624"/>
    </location>
</feature>
<dbReference type="InterPro" id="IPR010656">
    <property type="entry name" value="DctM"/>
</dbReference>
<feature type="transmembrane region" description="Helical" evidence="2">
    <location>
        <begin position="121"/>
        <end position="140"/>
    </location>
</feature>
<dbReference type="Proteomes" id="UP000183794">
    <property type="component" value="Unassembled WGS sequence"/>
</dbReference>
<feature type="transmembrane region" description="Helical" evidence="2">
    <location>
        <begin position="457"/>
        <end position="484"/>
    </location>
</feature>
<name>A0A1L0AIK6_9GAMM</name>
<feature type="transmembrane region" description="Helical" evidence="2">
    <location>
        <begin position="29"/>
        <end position="50"/>
    </location>
</feature>
<keyword evidence="1" id="KW-1003">Cell membrane</keyword>
<evidence type="ECO:0000313" key="5">
    <source>
        <dbReference type="Proteomes" id="UP000183794"/>
    </source>
</evidence>
<protein>
    <recommendedName>
        <fullName evidence="3">TRAP C4-dicarboxylate transport system permease DctM subunit domain-containing protein</fullName>
    </recommendedName>
</protein>
<gene>
    <name evidence="4" type="ORF">NVI5450_0725</name>
</gene>
<sequence length="717" mass="76985">MAAVNKEFVMDKQVEEKLEQFESVTRTDFPWVTAFISGCGVVLSILHIWFNTFATIPELWASATHFAGFSVICALWYPAHKSLKSSKLALGVDIIIALAALVCLAYIPFAEDALYARGVRFVTSDWVFSIMAIIIVLELIRRTIGWFIPMLIMISLTYVVWWGQLVPGMFHFPGLSVETLLYRSFYSSEGMFGAISRISWSFVFMFILFGAFLVRSGVGDYIINLSRAAANKVIGGPGFIAVLASGLMGSVSGSSVANTVSTGVITIPLMRKAGFPARFAAGVEAAASTGGQIMPPVMGAGAFIMASYTQVPYVNIIAVSVVPALIYFLSVAFFVRIEAKRSNIQQVTASDDSFSKVFLAGWYNLIPLGVLVFLLVSGFTPTYSAGLSIISVVVASWFSPNKMGVKAVFEALEQGARNMATTAVLLVGIGLVVNVISTTGVGNTFSLMINEWAGGSLMLMLALIALASLILGMGLPVTAAYIVLGTLSAPALYTLLAESQLIQMLMDGQLPAQAQGIFMLAAPEQMGALTQPMSQVQAETLLSLVPVDFMGTLLEQGLGLEKVALALLSAHLIIFWLSQDSNVTPPVCLTAFAAATIAGTPPMRTGLTAWKIAKGLYLVPILMAYTSLVSWDVMTVITVGFFAIIGTYAFIAGIEGYLESELNIFLRGLSLLLGLAMTWPDLPLVVRIVAMLTFVGLFIYTNCRYKPVVTTPAVAAY</sequence>
<dbReference type="GO" id="GO:0022857">
    <property type="term" value="F:transmembrane transporter activity"/>
    <property type="evidence" value="ECO:0007669"/>
    <property type="project" value="UniProtKB-UniRule"/>
</dbReference>
<feature type="transmembrane region" description="Helical" evidence="2">
    <location>
        <begin position="313"/>
        <end position="337"/>
    </location>
</feature>
<feature type="transmembrane region" description="Helical" evidence="2">
    <location>
        <begin position="190"/>
        <end position="213"/>
    </location>
</feature>
<dbReference type="NCBIfam" id="TIGR02123">
    <property type="entry name" value="TRAP_fused"/>
    <property type="match status" value="1"/>
</dbReference>
<reference evidence="4 5" key="1">
    <citation type="submission" date="2016-11" db="EMBL/GenBank/DDBJ databases">
        <authorList>
            <person name="Jaros S."/>
            <person name="Januszkiewicz K."/>
            <person name="Wedrychowicz H."/>
        </authorList>
    </citation>
    <scope>NUCLEOTIDE SEQUENCE [LARGE SCALE GENOMIC DNA]</scope>
    <source>
        <strain evidence="4">NVI 5450</strain>
    </source>
</reference>
<evidence type="ECO:0000259" key="3">
    <source>
        <dbReference type="Pfam" id="PF06808"/>
    </source>
</evidence>
<keyword evidence="2" id="KW-0472">Membrane</keyword>
<comment type="function">
    <text evidence="1">Part of the tripartite ATP-independent periplasmic (TRAP) transport system.</text>
</comment>
<keyword evidence="2" id="KW-1133">Transmembrane helix</keyword>
<keyword evidence="2" id="KW-0812">Transmembrane</keyword>